<evidence type="ECO:0000313" key="4">
    <source>
        <dbReference type="Proteomes" id="UP000254794"/>
    </source>
</evidence>
<evidence type="ECO:0000259" key="2">
    <source>
        <dbReference type="PROSITE" id="PS50914"/>
    </source>
</evidence>
<dbReference type="Proteomes" id="UP000254794">
    <property type="component" value="Unassembled WGS sequence"/>
</dbReference>
<protein>
    <submittedName>
        <fullName evidence="3">Osmotically-inducible protein Y</fullName>
    </submittedName>
</protein>
<dbReference type="InterPro" id="IPR051686">
    <property type="entry name" value="Lipoprotein_DolP"/>
</dbReference>
<accession>A0A378JIK0</accession>
<reference evidence="3 4" key="1">
    <citation type="submission" date="2018-06" db="EMBL/GenBank/DDBJ databases">
        <authorList>
            <consortium name="Pathogen Informatics"/>
            <person name="Doyle S."/>
        </authorList>
    </citation>
    <scope>NUCLEOTIDE SEQUENCE [LARGE SCALE GENOMIC DNA]</scope>
    <source>
        <strain evidence="3 4">NCTC13316</strain>
    </source>
</reference>
<keyword evidence="4" id="KW-1185">Reference proteome</keyword>
<feature type="domain" description="BON" evidence="2">
    <location>
        <begin position="27"/>
        <end position="95"/>
    </location>
</feature>
<dbReference type="PANTHER" id="PTHR34606:SF15">
    <property type="entry name" value="BON DOMAIN-CONTAINING PROTEIN"/>
    <property type="match status" value="1"/>
</dbReference>
<organism evidence="3 4">
    <name type="scientific">Legionella busanensis</name>
    <dbReference type="NCBI Taxonomy" id="190655"/>
    <lineage>
        <taxon>Bacteria</taxon>
        <taxon>Pseudomonadati</taxon>
        <taxon>Pseudomonadota</taxon>
        <taxon>Gammaproteobacteria</taxon>
        <taxon>Legionellales</taxon>
        <taxon>Legionellaceae</taxon>
        <taxon>Legionella</taxon>
    </lineage>
</organism>
<evidence type="ECO:0000256" key="1">
    <source>
        <dbReference type="SAM" id="SignalP"/>
    </source>
</evidence>
<feature type="signal peptide" evidence="1">
    <location>
        <begin position="1"/>
        <end position="23"/>
    </location>
</feature>
<dbReference type="PANTHER" id="PTHR34606">
    <property type="entry name" value="BON DOMAIN-CONTAINING PROTEIN"/>
    <property type="match status" value="1"/>
</dbReference>
<dbReference type="Gene3D" id="3.30.1340.30">
    <property type="match status" value="2"/>
</dbReference>
<dbReference type="RefSeq" id="WP_115330689.1">
    <property type="nucleotide sequence ID" value="NZ_CAAAHP010000001.1"/>
</dbReference>
<dbReference type="InterPro" id="IPR007055">
    <property type="entry name" value="BON_dom"/>
</dbReference>
<feature type="domain" description="BON" evidence="2">
    <location>
        <begin position="111"/>
        <end position="179"/>
    </location>
</feature>
<feature type="chain" id="PRO_5016565010" evidence="1">
    <location>
        <begin position="24"/>
        <end position="179"/>
    </location>
</feature>
<sequence length="179" mass="19670">MFINKLKLYCFVVLIAGNYSVFAKTNTDKEIDTQINMLYEQNPVLKEQNVCSKTNDQAVTLKGCVQNSAEKELAEDLASLVEYINKIDNQIKINPNLPNTKTKAAVSDSLSDALISGLIHTKLIVNQSINPSNLHVKTLKGITILSGSVSSLEAKKLAYKIALETKGVVDVKNKLKVHP</sequence>
<dbReference type="AlphaFoldDB" id="A0A378JIK0"/>
<name>A0A378JIK0_9GAMM</name>
<dbReference type="PROSITE" id="PS50914">
    <property type="entry name" value="BON"/>
    <property type="match status" value="2"/>
</dbReference>
<keyword evidence="1" id="KW-0732">Signal</keyword>
<evidence type="ECO:0000313" key="3">
    <source>
        <dbReference type="EMBL" id="STX51025.1"/>
    </source>
</evidence>
<dbReference type="Pfam" id="PF04972">
    <property type="entry name" value="BON"/>
    <property type="match status" value="2"/>
</dbReference>
<gene>
    <name evidence="3" type="primary">osmY_3</name>
    <name evidence="3" type="ORF">NCTC13316_01114</name>
</gene>
<proteinExistence type="predicted"/>
<dbReference type="OrthoDB" id="5649924at2"/>
<dbReference type="EMBL" id="UGOD01000001">
    <property type="protein sequence ID" value="STX51025.1"/>
    <property type="molecule type" value="Genomic_DNA"/>
</dbReference>